<gene>
    <name evidence="2" type="ORF">Pfl04_33620</name>
</gene>
<feature type="compositionally biased region" description="Basic and acidic residues" evidence="1">
    <location>
        <begin position="71"/>
        <end position="80"/>
    </location>
</feature>
<reference evidence="2" key="1">
    <citation type="submission" date="2021-01" db="EMBL/GenBank/DDBJ databases">
        <title>Whole genome shotgun sequence of Planosporangium flavigriseum NBRC 105377.</title>
        <authorList>
            <person name="Komaki H."/>
            <person name="Tamura T."/>
        </authorList>
    </citation>
    <scope>NUCLEOTIDE SEQUENCE</scope>
    <source>
        <strain evidence="2">NBRC 105377</strain>
    </source>
</reference>
<dbReference type="Gene3D" id="1.10.10.10">
    <property type="entry name" value="Winged helix-like DNA-binding domain superfamily/Winged helix DNA-binding domain"/>
    <property type="match status" value="1"/>
</dbReference>
<proteinExistence type="predicted"/>
<evidence type="ECO:0000256" key="1">
    <source>
        <dbReference type="SAM" id="MobiDB-lite"/>
    </source>
</evidence>
<dbReference type="EMBL" id="BONU01000024">
    <property type="protein sequence ID" value="GIG74958.1"/>
    <property type="molecule type" value="Genomic_DNA"/>
</dbReference>
<comment type="caution">
    <text evidence="2">The sequence shown here is derived from an EMBL/GenBank/DDBJ whole genome shotgun (WGS) entry which is preliminary data.</text>
</comment>
<sequence length="158" mass="17639">MSRSDVYPQELRERAVRMVGDVRPDYESDWAAITAVAQKLNIGTAEKLRKWVRQAQVDAGQRPGVTSEESAELKRLRRENAEPRRTNEILKAASAFFAAELDRPQTHSLDSSTLIRRSSAAWSRSAACWPSTGSVSRRAPTTRPQTGRRQHGRPATPG</sequence>
<dbReference type="Proteomes" id="UP000653674">
    <property type="component" value="Unassembled WGS sequence"/>
</dbReference>
<name>A0A8J3PNI9_9ACTN</name>
<keyword evidence="3" id="KW-1185">Reference proteome</keyword>
<dbReference type="InterPro" id="IPR036388">
    <property type="entry name" value="WH-like_DNA-bd_sf"/>
</dbReference>
<dbReference type="AlphaFoldDB" id="A0A8J3PNI9"/>
<protein>
    <recommendedName>
        <fullName evidence="4">Transposase</fullName>
    </recommendedName>
</protein>
<feature type="region of interest" description="Disordered" evidence="1">
    <location>
        <begin position="126"/>
        <end position="158"/>
    </location>
</feature>
<accession>A0A8J3PNI9</accession>
<dbReference type="InterPro" id="IPR009057">
    <property type="entry name" value="Homeodomain-like_sf"/>
</dbReference>
<evidence type="ECO:0000313" key="3">
    <source>
        <dbReference type="Proteomes" id="UP000653674"/>
    </source>
</evidence>
<evidence type="ECO:0008006" key="4">
    <source>
        <dbReference type="Google" id="ProtNLM"/>
    </source>
</evidence>
<feature type="region of interest" description="Disordered" evidence="1">
    <location>
        <begin position="57"/>
        <end position="80"/>
    </location>
</feature>
<organism evidence="2 3">
    <name type="scientific">Planosporangium flavigriseum</name>
    <dbReference type="NCBI Taxonomy" id="373681"/>
    <lineage>
        <taxon>Bacteria</taxon>
        <taxon>Bacillati</taxon>
        <taxon>Actinomycetota</taxon>
        <taxon>Actinomycetes</taxon>
        <taxon>Micromonosporales</taxon>
        <taxon>Micromonosporaceae</taxon>
        <taxon>Planosporangium</taxon>
    </lineage>
</organism>
<evidence type="ECO:0000313" key="2">
    <source>
        <dbReference type="EMBL" id="GIG74958.1"/>
    </source>
</evidence>
<dbReference type="SUPFAM" id="SSF46689">
    <property type="entry name" value="Homeodomain-like"/>
    <property type="match status" value="1"/>
</dbReference>